<sequence length="285" mass="29710">MSRPIVRHLALPMVLLGLMAAAGPAAAASDGAVRPGPGANPTTYTPALTCMAERDRALGLRAPRLAVGRISDLTGRVDFDTGARVSQGASLFAITALGRAGTPVVERLDNSVSQIELDYAQRHLLSDTPERAGQSPENFRPIFAGQVAGSDYFIVGGITELNYNLQSSGISVQVGEAALTGLRGRAGASDYVMNVAVDLRLVDSRSQIVSSSVSFQKQLVGREMNLGLTGGSDTVGGVLSGGTQSVEPLQAAVRTLVERGVYELLAGLRSPDVYAGCLERAETGR</sequence>
<dbReference type="NCBIfam" id="NF037935">
    <property type="entry name" value="holdfast_HfaB"/>
    <property type="match status" value="1"/>
</dbReference>
<evidence type="ECO:0000313" key="2">
    <source>
        <dbReference type="EMBL" id="OYX55544.1"/>
    </source>
</evidence>
<proteinExistence type="predicted"/>
<accession>A0A258HG01</accession>
<feature type="signal peptide" evidence="1">
    <location>
        <begin position="1"/>
        <end position="27"/>
    </location>
</feature>
<reference evidence="2 3" key="1">
    <citation type="submission" date="2017-03" db="EMBL/GenBank/DDBJ databases">
        <title>Lifting the veil on microbial sulfur biogeochemistry in mining wastewaters.</title>
        <authorList>
            <person name="Kantor R.S."/>
            <person name="Colenbrander Nelson T."/>
            <person name="Marshall S."/>
            <person name="Bennett D."/>
            <person name="Apte S."/>
            <person name="Camacho D."/>
            <person name="Thomas B.C."/>
            <person name="Warren L.A."/>
            <person name="Banfield J.F."/>
        </authorList>
    </citation>
    <scope>NUCLEOTIDE SEQUENCE [LARGE SCALE GENOMIC DNA]</scope>
    <source>
        <strain evidence="2">32-68-21</strain>
    </source>
</reference>
<evidence type="ECO:0000313" key="3">
    <source>
        <dbReference type="Proteomes" id="UP000216147"/>
    </source>
</evidence>
<gene>
    <name evidence="2" type="ORF">B7Y86_12850</name>
</gene>
<dbReference type="Proteomes" id="UP000216147">
    <property type="component" value="Unassembled WGS sequence"/>
</dbReference>
<organism evidence="2 3">
    <name type="scientific">Brevundimonas subvibrioides</name>
    <dbReference type="NCBI Taxonomy" id="74313"/>
    <lineage>
        <taxon>Bacteria</taxon>
        <taxon>Pseudomonadati</taxon>
        <taxon>Pseudomonadota</taxon>
        <taxon>Alphaproteobacteria</taxon>
        <taxon>Caulobacterales</taxon>
        <taxon>Caulobacteraceae</taxon>
        <taxon>Brevundimonas</taxon>
    </lineage>
</organism>
<evidence type="ECO:0000256" key="1">
    <source>
        <dbReference type="SAM" id="SignalP"/>
    </source>
</evidence>
<keyword evidence="1" id="KW-0732">Signal</keyword>
<dbReference type="InterPro" id="IPR005534">
    <property type="entry name" value="Curli_assmbl/transp-comp_CsgG"/>
</dbReference>
<dbReference type="Gene3D" id="3.40.50.10610">
    <property type="entry name" value="ABC-type transport auxiliary lipoprotein component"/>
    <property type="match status" value="1"/>
</dbReference>
<dbReference type="EMBL" id="NCEQ01000013">
    <property type="protein sequence ID" value="OYX55544.1"/>
    <property type="molecule type" value="Genomic_DNA"/>
</dbReference>
<protein>
    <submittedName>
        <fullName evidence="2">Curli assembly protein CsgG</fullName>
    </submittedName>
</protein>
<dbReference type="AlphaFoldDB" id="A0A258HG01"/>
<dbReference type="InterPro" id="IPR049861">
    <property type="entry name" value="Holdfast_HfaB"/>
</dbReference>
<comment type="caution">
    <text evidence="2">The sequence shown here is derived from an EMBL/GenBank/DDBJ whole genome shotgun (WGS) entry which is preliminary data.</text>
</comment>
<dbReference type="Pfam" id="PF03783">
    <property type="entry name" value="CsgG"/>
    <property type="match status" value="1"/>
</dbReference>
<dbReference type="GO" id="GO:0030288">
    <property type="term" value="C:outer membrane-bounded periplasmic space"/>
    <property type="evidence" value="ECO:0007669"/>
    <property type="project" value="InterPro"/>
</dbReference>
<name>A0A258HG01_9CAUL</name>
<feature type="chain" id="PRO_5012898072" evidence="1">
    <location>
        <begin position="28"/>
        <end position="285"/>
    </location>
</feature>